<protein>
    <submittedName>
        <fullName evidence="1">Uncharacterized protein</fullName>
    </submittedName>
</protein>
<dbReference type="EMBL" id="VFMO01000001">
    <property type="protein sequence ID" value="TQJ14417.1"/>
    <property type="molecule type" value="Genomic_DNA"/>
</dbReference>
<reference evidence="1 2" key="1">
    <citation type="submission" date="2019-06" db="EMBL/GenBank/DDBJ databases">
        <title>Sequencing the genomes of 1000 actinobacteria strains.</title>
        <authorList>
            <person name="Klenk H.-P."/>
        </authorList>
    </citation>
    <scope>NUCLEOTIDE SEQUENCE [LARGE SCALE GENOMIC DNA]</scope>
    <source>
        <strain evidence="1 2">DSM 19828</strain>
    </source>
</reference>
<evidence type="ECO:0000313" key="1">
    <source>
        <dbReference type="EMBL" id="TQJ14417.1"/>
    </source>
</evidence>
<dbReference type="Proteomes" id="UP000320806">
    <property type="component" value="Unassembled WGS sequence"/>
</dbReference>
<sequence>MSTVDASGAIHGSDGRFAGHIAGESCAELTVPTVSAYDDAPQHITDADAFAAANTAARGKTWALKDDVDATAYDYHRSVGKALFPSATAMQLDMEDLGCPWKVTYIDDSGSAVTMPGGSAQHLATNPFNDTDDDFADDADREAASLISVDEFDDAKFSDYSAWMEDHSTVTETGRDIEGDRFVSQRTIRFDTVDPTRSPATSSGLPDYDAADQHIQDALDTIALDGDYDDFGNVRDLDDQQFAEQVERVADDVDGNFPPEYGDTRLSITVSRYNDFVSVGTHTYGPDGLSTVRTGSYLTRSLTVDPEATGSDQARAIATKLHGLYRKARQGA</sequence>
<name>A0A542EGE4_9MICO</name>
<accession>A0A542EGE4</accession>
<proteinExistence type="predicted"/>
<gene>
    <name evidence="1" type="ORF">FB459_1877</name>
</gene>
<organism evidence="1 2">
    <name type="scientific">Yimella lutea</name>
    <dbReference type="NCBI Taxonomy" id="587872"/>
    <lineage>
        <taxon>Bacteria</taxon>
        <taxon>Bacillati</taxon>
        <taxon>Actinomycetota</taxon>
        <taxon>Actinomycetes</taxon>
        <taxon>Micrococcales</taxon>
        <taxon>Dermacoccaceae</taxon>
        <taxon>Yimella</taxon>
    </lineage>
</organism>
<evidence type="ECO:0000313" key="2">
    <source>
        <dbReference type="Proteomes" id="UP000320806"/>
    </source>
</evidence>
<dbReference type="AlphaFoldDB" id="A0A542EGE4"/>
<comment type="caution">
    <text evidence="1">The sequence shown here is derived from an EMBL/GenBank/DDBJ whole genome shotgun (WGS) entry which is preliminary data.</text>
</comment>
<keyword evidence="2" id="KW-1185">Reference proteome</keyword>